<sequence length="603" mass="68421">MKRSNLSILIYGLLVATSTIQAQEKSTKDTTNINIEKQLKGFDEYGNQLLKDWNCPGIGVGIVYKGKLVYVKGFGYRDYGKKLPITANTLFQIASNTKLFTAISAGMLVDQGKLTWDNPIKNDVPTLNFYNNELNNNVTLRDMLGHRTGISRHDMIWYKATTTRKQIFDKVKYLEPSAPMRTKFLYNNILYASVGEIIELKSGKTWESFVKDQIFTPLGMNTSGFELSEKKNTGDYVVPYNEKRDTNTLYQIPIFDFVNGMGPAGTIVSNINELSHWVVALMNKGKYDGKQVIPEDVISATLQPSLSLPNSELYTELQNTYYGMAREVASYRGNLLWFHGGDIDGMHSQISMMPNKDIGVIVFVIGDQSYPLYNTVTYNVYERLLGLSLTPWNERKLKDHIAEKQADKEARSKVNNSQVSNTKPSHPIEDYLGDFDNEPYGMISISKKNTGLQFQLHEIILPLHHYHYDRFDTDNDPDLGQYSINYRTNPQGDIDGFTISLDEGEVFFNKKVDSSLSEPKTLGLYIGKYESGGSIVTVSLKNENQLFISIPGQPDYQLIPYKKNQFKLKEFSDIKMVFKVENNKVVSMTQVSSSGESEFKKKN</sequence>
<dbReference type="SUPFAM" id="SSF56601">
    <property type="entry name" value="beta-lactamase/transpeptidase-like"/>
    <property type="match status" value="1"/>
</dbReference>
<feature type="chain" id="PRO_5015892067" evidence="2">
    <location>
        <begin position="23"/>
        <end position="603"/>
    </location>
</feature>
<dbReference type="InterPro" id="IPR021860">
    <property type="entry name" value="Peptidase_S12_Pab87-rel_C"/>
</dbReference>
<dbReference type="EMBL" id="QFOI01000045">
    <property type="protein sequence ID" value="PZP51019.1"/>
    <property type="molecule type" value="Genomic_DNA"/>
</dbReference>
<proteinExistence type="predicted"/>
<feature type="domain" description="Beta-lactamase-related" evidence="3">
    <location>
        <begin position="49"/>
        <end position="369"/>
    </location>
</feature>
<feature type="domain" description="Peptidase S12 Pab87-related C-terminal" evidence="4">
    <location>
        <begin position="419"/>
        <end position="502"/>
    </location>
</feature>
<evidence type="ECO:0000313" key="6">
    <source>
        <dbReference type="Proteomes" id="UP000249645"/>
    </source>
</evidence>
<gene>
    <name evidence="5" type="ORF">DI598_04235</name>
</gene>
<comment type="caution">
    <text evidence="5">The sequence shown here is derived from an EMBL/GenBank/DDBJ whole genome shotgun (WGS) entry which is preliminary data.</text>
</comment>
<dbReference type="Pfam" id="PF11954">
    <property type="entry name" value="DUF3471"/>
    <property type="match status" value="1"/>
</dbReference>
<dbReference type="InterPro" id="IPR050491">
    <property type="entry name" value="AmpC-like"/>
</dbReference>
<reference evidence="5 6" key="1">
    <citation type="submission" date="2017-11" db="EMBL/GenBank/DDBJ databases">
        <title>Infants hospitalized years apart are colonized by the same room-sourced microbial strains.</title>
        <authorList>
            <person name="Brooks B."/>
            <person name="Olm M.R."/>
            <person name="Firek B.A."/>
            <person name="Baker R."/>
            <person name="Thomas B.C."/>
            <person name="Morowitz M.J."/>
            <person name="Banfield J.F."/>
        </authorList>
    </citation>
    <scope>NUCLEOTIDE SEQUENCE [LARGE SCALE GENOMIC DNA]</scope>
    <source>
        <strain evidence="5">S2_009_000_R2_76</strain>
    </source>
</reference>
<evidence type="ECO:0000259" key="3">
    <source>
        <dbReference type="Pfam" id="PF00144"/>
    </source>
</evidence>
<dbReference type="Gene3D" id="3.40.710.10">
    <property type="entry name" value="DD-peptidase/beta-lactamase superfamily"/>
    <property type="match status" value="1"/>
</dbReference>
<dbReference type="Proteomes" id="UP000249645">
    <property type="component" value="Unassembled WGS sequence"/>
</dbReference>
<evidence type="ECO:0000259" key="4">
    <source>
        <dbReference type="Pfam" id="PF11954"/>
    </source>
</evidence>
<dbReference type="InterPro" id="IPR012338">
    <property type="entry name" value="Beta-lactam/transpept-like"/>
</dbReference>
<keyword evidence="2" id="KW-0732">Signal</keyword>
<dbReference type="AlphaFoldDB" id="A0A2W5HBJ2"/>
<name>A0A2W5HBJ2_9SPHI</name>
<dbReference type="Gene3D" id="2.40.128.600">
    <property type="match status" value="1"/>
</dbReference>
<feature type="compositionally biased region" description="Polar residues" evidence="1">
    <location>
        <begin position="413"/>
        <end position="424"/>
    </location>
</feature>
<feature type="signal peptide" evidence="2">
    <location>
        <begin position="1"/>
        <end position="22"/>
    </location>
</feature>
<dbReference type="InterPro" id="IPR001466">
    <property type="entry name" value="Beta-lactam-related"/>
</dbReference>
<evidence type="ECO:0000256" key="2">
    <source>
        <dbReference type="SAM" id="SignalP"/>
    </source>
</evidence>
<organism evidence="5 6">
    <name type="scientific">Pseudopedobacter saltans</name>
    <dbReference type="NCBI Taxonomy" id="151895"/>
    <lineage>
        <taxon>Bacteria</taxon>
        <taxon>Pseudomonadati</taxon>
        <taxon>Bacteroidota</taxon>
        <taxon>Sphingobacteriia</taxon>
        <taxon>Sphingobacteriales</taxon>
        <taxon>Sphingobacteriaceae</taxon>
        <taxon>Pseudopedobacter</taxon>
    </lineage>
</organism>
<accession>A0A2W5HBJ2</accession>
<dbReference type="PANTHER" id="PTHR46825">
    <property type="entry name" value="D-ALANYL-D-ALANINE-CARBOXYPEPTIDASE/ENDOPEPTIDASE AMPH"/>
    <property type="match status" value="1"/>
</dbReference>
<dbReference type="PANTHER" id="PTHR46825:SF15">
    <property type="entry name" value="BETA-LACTAMASE-RELATED DOMAIN-CONTAINING PROTEIN"/>
    <property type="match status" value="1"/>
</dbReference>
<protein>
    <submittedName>
        <fullName evidence="5">Penicillin-binding protein</fullName>
    </submittedName>
</protein>
<evidence type="ECO:0000313" key="5">
    <source>
        <dbReference type="EMBL" id="PZP51019.1"/>
    </source>
</evidence>
<dbReference type="Pfam" id="PF00144">
    <property type="entry name" value="Beta-lactamase"/>
    <property type="match status" value="1"/>
</dbReference>
<feature type="region of interest" description="Disordered" evidence="1">
    <location>
        <begin position="404"/>
        <end position="428"/>
    </location>
</feature>
<evidence type="ECO:0000256" key="1">
    <source>
        <dbReference type="SAM" id="MobiDB-lite"/>
    </source>
</evidence>